<gene>
    <name evidence="1" type="ORF">TRM7557_02565</name>
</gene>
<dbReference type="AlphaFoldDB" id="A0A0P1GX51"/>
<dbReference type="EMBL" id="CYSD01000037">
    <property type="protein sequence ID" value="CUH79770.1"/>
    <property type="molecule type" value="Genomic_DNA"/>
</dbReference>
<organism evidence="1 2">
    <name type="scientific">Tritonibacter multivorans</name>
    <dbReference type="NCBI Taxonomy" id="928856"/>
    <lineage>
        <taxon>Bacteria</taxon>
        <taxon>Pseudomonadati</taxon>
        <taxon>Pseudomonadota</taxon>
        <taxon>Alphaproteobacteria</taxon>
        <taxon>Rhodobacterales</taxon>
        <taxon>Paracoccaceae</taxon>
        <taxon>Tritonibacter</taxon>
    </lineage>
</organism>
<evidence type="ECO:0008006" key="3">
    <source>
        <dbReference type="Google" id="ProtNLM"/>
    </source>
</evidence>
<sequence length="198" mass="21423">MTIAHLLEDFGVVTPVIPENSFSEEIVEEAKLESFEKGYSAGWDDAVDAKDKESTRISASLASSLEDLNFTYHEAQSQLIESLDPMFKVLTSVILPDTMAAAFGHHIIDHLNDMAKSQTNGPMEIVVAAGEGAGLRALLGESFPVEVFVREDASFSEGQAQLRVGSAERELNSGALIDSISESISAFSTQFKEDSQYG</sequence>
<dbReference type="RefSeq" id="WP_058290580.1">
    <property type="nucleotide sequence ID" value="NZ_CYSD01000037.1"/>
</dbReference>
<evidence type="ECO:0000313" key="1">
    <source>
        <dbReference type="EMBL" id="CUH79770.1"/>
    </source>
</evidence>
<proteinExistence type="predicted"/>
<accession>A0A0P1GX51</accession>
<protein>
    <recommendedName>
        <fullName evidence="3">Flagellar assembly protein H</fullName>
    </recommendedName>
</protein>
<dbReference type="OrthoDB" id="7870971at2"/>
<dbReference type="STRING" id="928856.SAMN04488049_101153"/>
<name>A0A0P1GX51_9RHOB</name>
<reference evidence="1 2" key="1">
    <citation type="submission" date="2015-09" db="EMBL/GenBank/DDBJ databases">
        <authorList>
            <consortium name="Swine Surveillance"/>
        </authorList>
    </citation>
    <scope>NUCLEOTIDE SEQUENCE [LARGE SCALE GENOMIC DNA]</scope>
    <source>
        <strain evidence="1 2">CECT 7557</strain>
    </source>
</reference>
<keyword evidence="2" id="KW-1185">Reference proteome</keyword>
<evidence type="ECO:0000313" key="2">
    <source>
        <dbReference type="Proteomes" id="UP000052022"/>
    </source>
</evidence>
<dbReference type="Proteomes" id="UP000052022">
    <property type="component" value="Unassembled WGS sequence"/>
</dbReference>